<feature type="domain" description="Alpha-carbonic anhydrase" evidence="7">
    <location>
        <begin position="4"/>
        <end position="215"/>
    </location>
</feature>
<evidence type="ECO:0000313" key="8">
    <source>
        <dbReference type="EMBL" id="VYT59603.1"/>
    </source>
</evidence>
<dbReference type="GO" id="GO:0008270">
    <property type="term" value="F:zinc ion binding"/>
    <property type="evidence" value="ECO:0007669"/>
    <property type="project" value="InterPro"/>
</dbReference>
<evidence type="ECO:0000259" key="7">
    <source>
        <dbReference type="PROSITE" id="PS51144"/>
    </source>
</evidence>
<keyword evidence="4" id="KW-0862">Zinc</keyword>
<dbReference type="InterPro" id="IPR001148">
    <property type="entry name" value="CA_dom"/>
</dbReference>
<dbReference type="PROSITE" id="PS51144">
    <property type="entry name" value="ALPHA_CA_2"/>
    <property type="match status" value="1"/>
</dbReference>
<proteinExistence type="inferred from homology"/>
<dbReference type="GO" id="GO:0004089">
    <property type="term" value="F:carbonate dehydratase activity"/>
    <property type="evidence" value="ECO:0007669"/>
    <property type="project" value="UniProtKB-EC"/>
</dbReference>
<dbReference type="PANTHER" id="PTHR18952">
    <property type="entry name" value="CARBONIC ANHYDRASE"/>
    <property type="match status" value="1"/>
</dbReference>
<comment type="similarity">
    <text evidence="1">Belongs to the alpha-carbonic anhydrase family.</text>
</comment>
<dbReference type="InterPro" id="IPR041891">
    <property type="entry name" value="Alpha_CA_prokaryot-like"/>
</dbReference>
<dbReference type="EC" id="4.2.1.1" evidence="2"/>
<dbReference type="InterPro" id="IPR036398">
    <property type="entry name" value="CA_dom_sf"/>
</dbReference>
<evidence type="ECO:0000256" key="1">
    <source>
        <dbReference type="ARBA" id="ARBA00010718"/>
    </source>
</evidence>
<evidence type="ECO:0000256" key="3">
    <source>
        <dbReference type="ARBA" id="ARBA00022723"/>
    </source>
</evidence>
<keyword evidence="5 8" id="KW-0456">Lyase</keyword>
<dbReference type="Gene3D" id="3.10.200.10">
    <property type="entry name" value="Alpha carbonic anhydrase"/>
    <property type="match status" value="1"/>
</dbReference>
<comment type="catalytic activity">
    <reaction evidence="6">
        <text>hydrogencarbonate + H(+) = CO2 + H2O</text>
        <dbReference type="Rhea" id="RHEA:10748"/>
        <dbReference type="ChEBI" id="CHEBI:15377"/>
        <dbReference type="ChEBI" id="CHEBI:15378"/>
        <dbReference type="ChEBI" id="CHEBI:16526"/>
        <dbReference type="ChEBI" id="CHEBI:17544"/>
        <dbReference type="EC" id="4.2.1.1"/>
    </reaction>
</comment>
<dbReference type="SMART" id="SM01057">
    <property type="entry name" value="Carb_anhydrase"/>
    <property type="match status" value="1"/>
</dbReference>
<evidence type="ECO:0000256" key="5">
    <source>
        <dbReference type="ARBA" id="ARBA00023239"/>
    </source>
</evidence>
<evidence type="ECO:0000256" key="2">
    <source>
        <dbReference type="ARBA" id="ARBA00012925"/>
    </source>
</evidence>
<dbReference type="AlphaFoldDB" id="A0A6N2Y088"/>
<gene>
    <name evidence="8" type="primary">cah</name>
    <name evidence="8" type="ORF">LRLFYP97_00896</name>
</gene>
<dbReference type="Pfam" id="PF00194">
    <property type="entry name" value="Carb_anhydrase"/>
    <property type="match status" value="1"/>
</dbReference>
<dbReference type="InterPro" id="IPR023561">
    <property type="entry name" value="Carbonic_anhydrase_a-class"/>
</dbReference>
<protein>
    <recommendedName>
        <fullName evidence="2">carbonic anhydrase</fullName>
        <ecNumber evidence="2">4.2.1.1</ecNumber>
    </recommendedName>
</protein>
<name>A0A6N2Y088_LACRH</name>
<evidence type="ECO:0000256" key="6">
    <source>
        <dbReference type="ARBA" id="ARBA00048348"/>
    </source>
</evidence>
<dbReference type="CDD" id="cd03124">
    <property type="entry name" value="alpha_CA_prokaryotic_like"/>
    <property type="match status" value="1"/>
</dbReference>
<dbReference type="PANTHER" id="PTHR18952:SF265">
    <property type="entry name" value="CARBONIC ANHYDRASE"/>
    <property type="match status" value="1"/>
</dbReference>
<organism evidence="8">
    <name type="scientific">Lacticaseibacillus rhamnosus</name>
    <name type="common">Lactobacillus rhamnosus</name>
    <dbReference type="NCBI Taxonomy" id="47715"/>
    <lineage>
        <taxon>Bacteria</taxon>
        <taxon>Bacillati</taxon>
        <taxon>Bacillota</taxon>
        <taxon>Bacilli</taxon>
        <taxon>Lactobacillales</taxon>
        <taxon>Lactobacillaceae</taxon>
        <taxon>Lacticaseibacillus</taxon>
    </lineage>
</organism>
<reference evidence="8" key="1">
    <citation type="submission" date="2019-11" db="EMBL/GenBank/DDBJ databases">
        <authorList>
            <person name="Feng L."/>
        </authorList>
    </citation>
    <scope>NUCLEOTIDE SEQUENCE</scope>
    <source>
        <strain evidence="8">LrhamnosusLFYP97</strain>
    </source>
</reference>
<evidence type="ECO:0000256" key="4">
    <source>
        <dbReference type="ARBA" id="ARBA00022833"/>
    </source>
</evidence>
<sequence>MNMAVLDYHHQEKWPNGFGQLQSPINLLPATPADPSTLKIETSWRVTQEIDDQVTIRLTGTGRTRIDQDQWQLMQAHIHVPAEHQITNQHAAELHFVHQSAIGALCVVAVLLPLGPDNVVLEQILDHFAAHSTRSVAFSLDQLIPQQGTVYRYLGSLTTPPLTEGVAWYVIDQTAVTIGTQQLHRYQQLFADNHRHIQARYQRPVLRSVFTKTAN</sequence>
<dbReference type="EMBL" id="CACRTK010000019">
    <property type="protein sequence ID" value="VYT59603.1"/>
    <property type="molecule type" value="Genomic_DNA"/>
</dbReference>
<accession>A0A6N2Y088</accession>
<keyword evidence="3" id="KW-0479">Metal-binding</keyword>
<dbReference type="SUPFAM" id="SSF51069">
    <property type="entry name" value="Carbonic anhydrase"/>
    <property type="match status" value="1"/>
</dbReference>